<keyword evidence="4" id="KW-1185">Reference proteome</keyword>
<evidence type="ECO:0000313" key="2">
    <source>
        <dbReference type="EMBL" id="CAB4317060.1"/>
    </source>
</evidence>
<evidence type="ECO:0000313" key="1">
    <source>
        <dbReference type="EMBL" id="CAB4286721.1"/>
    </source>
</evidence>
<dbReference type="Proteomes" id="UP000507245">
    <property type="component" value="Unassembled WGS sequence"/>
</dbReference>
<gene>
    <name evidence="1" type="ORF">CURHAP_LOCUS44370</name>
    <name evidence="2" type="ORF">ORAREDHAP_LOCUS43673</name>
</gene>
<dbReference type="AlphaFoldDB" id="A0A6J5VEN9"/>
<evidence type="ECO:0000313" key="3">
    <source>
        <dbReference type="Proteomes" id="UP000507222"/>
    </source>
</evidence>
<proteinExistence type="predicted"/>
<dbReference type="EMBL" id="CAEKKB010000007">
    <property type="protein sequence ID" value="CAB4317060.1"/>
    <property type="molecule type" value="Genomic_DNA"/>
</dbReference>
<organism evidence="1 3">
    <name type="scientific">Prunus armeniaca</name>
    <name type="common">Apricot</name>
    <name type="synonym">Armeniaca vulgaris</name>
    <dbReference type="NCBI Taxonomy" id="36596"/>
    <lineage>
        <taxon>Eukaryota</taxon>
        <taxon>Viridiplantae</taxon>
        <taxon>Streptophyta</taxon>
        <taxon>Embryophyta</taxon>
        <taxon>Tracheophyta</taxon>
        <taxon>Spermatophyta</taxon>
        <taxon>Magnoliopsida</taxon>
        <taxon>eudicotyledons</taxon>
        <taxon>Gunneridae</taxon>
        <taxon>Pentapetalae</taxon>
        <taxon>rosids</taxon>
        <taxon>fabids</taxon>
        <taxon>Rosales</taxon>
        <taxon>Rosaceae</taxon>
        <taxon>Amygdaloideae</taxon>
        <taxon>Amygdaleae</taxon>
        <taxon>Prunus</taxon>
    </lineage>
</organism>
<reference evidence="1 3" key="2">
    <citation type="submission" date="2020-05" db="EMBL/GenBank/DDBJ databases">
        <authorList>
            <person name="Campoy J."/>
            <person name="Schneeberger K."/>
            <person name="Spophaly S."/>
        </authorList>
    </citation>
    <scope>NUCLEOTIDE SEQUENCE [LARGE SCALE GENOMIC DNA]</scope>
    <source>
        <strain evidence="1">PruArmRojPasFocal</strain>
    </source>
</reference>
<reference evidence="4" key="1">
    <citation type="journal article" date="2020" name="Genome Biol.">
        <title>Gamete binning: chromosome-level and haplotype-resolved genome assembly enabled by high-throughput single-cell sequencing of gamete genomes.</title>
        <authorList>
            <person name="Campoy J.A."/>
            <person name="Sun H."/>
            <person name="Goel M."/>
            <person name="Jiao W.-B."/>
            <person name="Folz-Donahue K."/>
            <person name="Wang N."/>
            <person name="Rubio M."/>
            <person name="Liu C."/>
            <person name="Kukat C."/>
            <person name="Ruiz D."/>
            <person name="Huettel B."/>
            <person name="Schneeberger K."/>
        </authorList>
    </citation>
    <scope>NUCLEOTIDE SEQUENCE [LARGE SCALE GENOMIC DNA]</scope>
    <source>
        <strain evidence="4">cv. Rojo Pasion</strain>
    </source>
</reference>
<protein>
    <submittedName>
        <fullName evidence="1">Uncharacterized protein</fullName>
    </submittedName>
</protein>
<name>A0A6J5VEN9_PRUAR</name>
<dbReference type="Proteomes" id="UP000507222">
    <property type="component" value="Unassembled WGS sequence"/>
</dbReference>
<dbReference type="EMBL" id="CAEKDK010000007">
    <property type="protein sequence ID" value="CAB4286721.1"/>
    <property type="molecule type" value="Genomic_DNA"/>
</dbReference>
<accession>A0A6J5VEN9</accession>
<evidence type="ECO:0000313" key="4">
    <source>
        <dbReference type="Proteomes" id="UP000507245"/>
    </source>
</evidence>
<sequence>MEICHRTSGDIEDQLIFSFVSLICRLRFDGRSDVLGFSPLARSLDLFSRTSSSLTVKMASMAAGDD</sequence>